<dbReference type="PANTHER" id="PTHR43479:SF11">
    <property type="entry name" value="ACREF_ENVCD OPERON REPRESSOR-RELATED"/>
    <property type="match status" value="1"/>
</dbReference>
<dbReference type="AlphaFoldDB" id="A0A372LQU9"/>
<evidence type="ECO:0000313" key="5">
    <source>
        <dbReference type="EMBL" id="RFU70599.1"/>
    </source>
</evidence>
<comment type="caution">
    <text evidence="5">The sequence shown here is derived from an EMBL/GenBank/DDBJ whole genome shotgun (WGS) entry which is preliminary data.</text>
</comment>
<sequence>MSEKGFKSVTTKAISDKAGVSEMTVYRHFRSKINILEEVMERFYFTAPMKRIFEEDLVWEIEIDLLHISKKYHEVMKKNKKIFEIAVKETHTLPSILDKITKHPRELKEFLVHYFVEMHKNGKIIKMNFELLAVSFIWMNYGSFISRSFSGEDKITTFSQEEFIESSVAQFAKAIKT</sequence>
<keyword evidence="1" id="KW-0678">Repressor</keyword>
<dbReference type="InterPro" id="IPR001647">
    <property type="entry name" value="HTH_TetR"/>
</dbReference>
<dbReference type="GO" id="GO:0003677">
    <property type="term" value="F:DNA binding"/>
    <property type="evidence" value="ECO:0007669"/>
    <property type="project" value="UniProtKB-UniRule"/>
</dbReference>
<evidence type="ECO:0000256" key="3">
    <source>
        <dbReference type="PROSITE-ProRule" id="PRU00335"/>
    </source>
</evidence>
<accession>A0A372LQU9</accession>
<protein>
    <submittedName>
        <fullName evidence="5">TetR/AcrR family transcriptional regulator</fullName>
    </submittedName>
</protein>
<keyword evidence="6" id="KW-1185">Reference proteome</keyword>
<organism evidence="5 6">
    <name type="scientific">Peribacillus saganii</name>
    <dbReference type="NCBI Taxonomy" id="2303992"/>
    <lineage>
        <taxon>Bacteria</taxon>
        <taxon>Bacillati</taxon>
        <taxon>Bacillota</taxon>
        <taxon>Bacilli</taxon>
        <taxon>Bacillales</taxon>
        <taxon>Bacillaceae</taxon>
        <taxon>Peribacillus</taxon>
    </lineage>
</organism>
<evidence type="ECO:0000256" key="1">
    <source>
        <dbReference type="ARBA" id="ARBA00022491"/>
    </source>
</evidence>
<dbReference type="InterPro" id="IPR009057">
    <property type="entry name" value="Homeodomain-like_sf"/>
</dbReference>
<proteinExistence type="predicted"/>
<feature type="domain" description="HTH tetR-type" evidence="4">
    <location>
        <begin position="1"/>
        <end position="47"/>
    </location>
</feature>
<evidence type="ECO:0000256" key="2">
    <source>
        <dbReference type="ARBA" id="ARBA00023125"/>
    </source>
</evidence>
<dbReference type="InterPro" id="IPR050624">
    <property type="entry name" value="HTH-type_Tx_Regulator"/>
</dbReference>
<dbReference type="Pfam" id="PF00440">
    <property type="entry name" value="TetR_N"/>
    <property type="match status" value="1"/>
</dbReference>
<dbReference type="PANTHER" id="PTHR43479">
    <property type="entry name" value="ACREF/ENVCD OPERON REPRESSOR-RELATED"/>
    <property type="match status" value="1"/>
</dbReference>
<dbReference type="OrthoDB" id="277085at2"/>
<dbReference type="Gene3D" id="1.10.357.10">
    <property type="entry name" value="Tetracycline Repressor, domain 2"/>
    <property type="match status" value="1"/>
</dbReference>
<reference evidence="5 6" key="1">
    <citation type="submission" date="2018-08" db="EMBL/GenBank/DDBJ databases">
        <title>Bacillus chawlae sp. nov., Bacillus glennii sp. nov., and Bacillus saganii sp. nov. Isolated from the Vehicle Assembly Building at Kennedy Space Center where the Viking Spacecraft were Assembled.</title>
        <authorList>
            <person name="Seuylemezian A."/>
            <person name="Vaishampayan P."/>
        </authorList>
    </citation>
    <scope>NUCLEOTIDE SEQUENCE [LARGE SCALE GENOMIC DNA]</scope>
    <source>
        <strain evidence="5 6">V47-23a</strain>
    </source>
</reference>
<gene>
    <name evidence="5" type="ORF">D0469_06090</name>
</gene>
<dbReference type="EMBL" id="QVTE01000015">
    <property type="protein sequence ID" value="RFU70599.1"/>
    <property type="molecule type" value="Genomic_DNA"/>
</dbReference>
<name>A0A372LQU9_9BACI</name>
<evidence type="ECO:0000259" key="4">
    <source>
        <dbReference type="PROSITE" id="PS50977"/>
    </source>
</evidence>
<dbReference type="Proteomes" id="UP000264541">
    <property type="component" value="Unassembled WGS sequence"/>
</dbReference>
<dbReference type="SUPFAM" id="SSF46689">
    <property type="entry name" value="Homeodomain-like"/>
    <property type="match status" value="1"/>
</dbReference>
<evidence type="ECO:0000313" key="6">
    <source>
        <dbReference type="Proteomes" id="UP000264541"/>
    </source>
</evidence>
<feature type="DNA-binding region" description="H-T-H motif" evidence="3">
    <location>
        <begin position="10"/>
        <end position="29"/>
    </location>
</feature>
<keyword evidence="2 3" id="KW-0238">DNA-binding</keyword>
<dbReference type="PROSITE" id="PS50977">
    <property type="entry name" value="HTH_TETR_2"/>
    <property type="match status" value="1"/>
</dbReference>